<organism evidence="2 3">
    <name type="scientific">Tolypocladium capitatum</name>
    <dbReference type="NCBI Taxonomy" id="45235"/>
    <lineage>
        <taxon>Eukaryota</taxon>
        <taxon>Fungi</taxon>
        <taxon>Dikarya</taxon>
        <taxon>Ascomycota</taxon>
        <taxon>Pezizomycotina</taxon>
        <taxon>Sordariomycetes</taxon>
        <taxon>Hypocreomycetidae</taxon>
        <taxon>Hypocreales</taxon>
        <taxon>Ophiocordycipitaceae</taxon>
        <taxon>Tolypocladium</taxon>
    </lineage>
</organism>
<protein>
    <submittedName>
        <fullName evidence="2">Uncharacterized protein</fullName>
    </submittedName>
</protein>
<name>A0A2K3QGN4_9HYPO</name>
<evidence type="ECO:0000256" key="1">
    <source>
        <dbReference type="SAM" id="SignalP"/>
    </source>
</evidence>
<proteinExistence type="predicted"/>
<sequence length="53" mass="5209">MKTSLAAMLAAAASLAAAGVVIAPIGANQIVNKVSGDCFFGVVTPRGCGFQRG</sequence>
<accession>A0A2K3QGN4</accession>
<keyword evidence="1" id="KW-0732">Signal</keyword>
<dbReference type="Proteomes" id="UP000236621">
    <property type="component" value="Unassembled WGS sequence"/>
</dbReference>
<evidence type="ECO:0000313" key="3">
    <source>
        <dbReference type="Proteomes" id="UP000236621"/>
    </source>
</evidence>
<feature type="signal peptide" evidence="1">
    <location>
        <begin position="1"/>
        <end position="18"/>
    </location>
</feature>
<evidence type="ECO:0000313" key="2">
    <source>
        <dbReference type="EMBL" id="PNY26702.1"/>
    </source>
</evidence>
<keyword evidence="3" id="KW-1185">Reference proteome</keyword>
<dbReference type="EMBL" id="NRSZ01000511">
    <property type="protein sequence ID" value="PNY26702.1"/>
    <property type="molecule type" value="Genomic_DNA"/>
</dbReference>
<reference evidence="2 3" key="1">
    <citation type="submission" date="2017-08" db="EMBL/GenBank/DDBJ databases">
        <title>Harnessing the power of phylogenomics to disentangle the directionality and signatures of interkingdom host jumping in the parasitic fungal genus Tolypocladium.</title>
        <authorList>
            <person name="Quandt C.A."/>
            <person name="Patterson W."/>
            <person name="Spatafora J.W."/>
        </authorList>
    </citation>
    <scope>NUCLEOTIDE SEQUENCE [LARGE SCALE GENOMIC DNA]</scope>
    <source>
        <strain evidence="2 3">CBS 113982</strain>
    </source>
</reference>
<comment type="caution">
    <text evidence="2">The sequence shown here is derived from an EMBL/GenBank/DDBJ whole genome shotgun (WGS) entry which is preliminary data.</text>
</comment>
<gene>
    <name evidence="2" type="ORF">TCAP_03381</name>
</gene>
<dbReference type="AlphaFoldDB" id="A0A2K3QGN4"/>
<feature type="chain" id="PRO_5014360833" evidence="1">
    <location>
        <begin position="19"/>
        <end position="53"/>
    </location>
</feature>